<dbReference type="Gene3D" id="3.30.1340.30">
    <property type="match status" value="1"/>
</dbReference>
<feature type="signal peptide" evidence="2">
    <location>
        <begin position="1"/>
        <end position="18"/>
    </location>
</feature>
<dbReference type="SMART" id="SM00749">
    <property type="entry name" value="BON"/>
    <property type="match status" value="1"/>
</dbReference>
<dbReference type="InterPro" id="IPR014004">
    <property type="entry name" value="Transpt-assoc_nodulatn_dom_bac"/>
</dbReference>
<dbReference type="AlphaFoldDB" id="H8GNC6"/>
<dbReference type="PANTHER" id="PTHR34606">
    <property type="entry name" value="BON DOMAIN-CONTAINING PROTEIN"/>
    <property type="match status" value="1"/>
</dbReference>
<gene>
    <name evidence="4" type="ORF">Metal_0504</name>
</gene>
<evidence type="ECO:0000256" key="1">
    <source>
        <dbReference type="SAM" id="MobiDB-lite"/>
    </source>
</evidence>
<dbReference type="eggNOG" id="COG2823">
    <property type="taxonomic scope" value="Bacteria"/>
</dbReference>
<evidence type="ECO:0000313" key="5">
    <source>
        <dbReference type="Proteomes" id="UP000005090"/>
    </source>
</evidence>
<dbReference type="HOGENOM" id="CLU_1419986_0_0_6"/>
<evidence type="ECO:0000313" key="4">
    <source>
        <dbReference type="EMBL" id="EIC28355.1"/>
    </source>
</evidence>
<feature type="chain" id="PRO_5003613696" evidence="2">
    <location>
        <begin position="19"/>
        <end position="191"/>
    </location>
</feature>
<feature type="compositionally biased region" description="Basic and acidic residues" evidence="1">
    <location>
        <begin position="97"/>
        <end position="111"/>
    </location>
</feature>
<dbReference type="STRING" id="686340.Metal_0504"/>
<dbReference type="PANTHER" id="PTHR34606:SF16">
    <property type="entry name" value="BON DOMAIN-CONTAINING PROTEIN"/>
    <property type="match status" value="1"/>
</dbReference>
<dbReference type="EMBL" id="CM001475">
    <property type="protein sequence ID" value="EIC28355.1"/>
    <property type="molecule type" value="Genomic_DNA"/>
</dbReference>
<dbReference type="InterPro" id="IPR051686">
    <property type="entry name" value="Lipoprotein_DolP"/>
</dbReference>
<sequence length="191" mass="19651">MSLNRTFMTIFLSFLLSAAGCEKDGSGDRTGQPPTPETRRSDTGMSSTQGSEYAATGSVADPTRAGGERASGFGSPESPGAGPGASGTARSGSGTGMEEREAGAEEPRTGLEEASDYMDDSVITAKIKQDILSDPLLKAAQIDVETENGVVKLSGVVDSQQSIDRVKAIAQSVTDVKAVESELAIREGGSK</sequence>
<dbReference type="InterPro" id="IPR007055">
    <property type="entry name" value="BON_dom"/>
</dbReference>
<dbReference type="Proteomes" id="UP000005090">
    <property type="component" value="Chromosome"/>
</dbReference>
<evidence type="ECO:0000259" key="3">
    <source>
        <dbReference type="PROSITE" id="PS50914"/>
    </source>
</evidence>
<evidence type="ECO:0000256" key="2">
    <source>
        <dbReference type="SAM" id="SignalP"/>
    </source>
</evidence>
<keyword evidence="4" id="KW-0449">Lipoprotein</keyword>
<dbReference type="RefSeq" id="WP_005369312.1">
    <property type="nucleotide sequence ID" value="NZ_CM001475.1"/>
</dbReference>
<keyword evidence="5" id="KW-1185">Reference proteome</keyword>
<organism evidence="4 5">
    <name type="scientific">Methylomicrobium album BG8</name>
    <dbReference type="NCBI Taxonomy" id="686340"/>
    <lineage>
        <taxon>Bacteria</taxon>
        <taxon>Pseudomonadati</taxon>
        <taxon>Pseudomonadota</taxon>
        <taxon>Gammaproteobacteria</taxon>
        <taxon>Methylococcales</taxon>
        <taxon>Methylococcaceae</taxon>
        <taxon>Methylomicrobium</taxon>
    </lineage>
</organism>
<dbReference type="PROSITE" id="PS50914">
    <property type="entry name" value="BON"/>
    <property type="match status" value="1"/>
</dbReference>
<keyword evidence="2" id="KW-0732">Signal</keyword>
<dbReference type="Pfam" id="PF04972">
    <property type="entry name" value="BON"/>
    <property type="match status" value="1"/>
</dbReference>
<protein>
    <submittedName>
        <fullName evidence="4">Putative periplasmic or secreted lipoprotein</fullName>
    </submittedName>
</protein>
<feature type="compositionally biased region" description="Low complexity" evidence="1">
    <location>
        <begin position="70"/>
        <end position="92"/>
    </location>
</feature>
<dbReference type="PROSITE" id="PS51257">
    <property type="entry name" value="PROKAR_LIPOPROTEIN"/>
    <property type="match status" value="1"/>
</dbReference>
<name>H8GNC6_METAL</name>
<feature type="region of interest" description="Disordered" evidence="1">
    <location>
        <begin position="21"/>
        <end position="117"/>
    </location>
</feature>
<proteinExistence type="predicted"/>
<feature type="domain" description="BON" evidence="3">
    <location>
        <begin position="119"/>
        <end position="187"/>
    </location>
</feature>
<accession>H8GNC6</accession>
<reference evidence="4 5" key="1">
    <citation type="journal article" date="2013" name="Genome Announc.">
        <title>Genome Sequence of the Obligate Gammaproteobacterial Methanotroph Methylomicrobium album Strain BG8.</title>
        <authorList>
            <person name="Kits K.D."/>
            <person name="Kalyuzhnaya M.G."/>
            <person name="Klotz M.G."/>
            <person name="Jetten M.S."/>
            <person name="Op den Camp H.J."/>
            <person name="Vuilleumier S."/>
            <person name="Bringel F."/>
            <person name="Dispirito A.A."/>
            <person name="Murrell J.C."/>
            <person name="Bruce D."/>
            <person name="Cheng J.F."/>
            <person name="Copeland A."/>
            <person name="Goodwin L."/>
            <person name="Hauser L."/>
            <person name="Lajus A."/>
            <person name="Land M.L."/>
            <person name="Lapidus A."/>
            <person name="Lucas S."/>
            <person name="Medigue C."/>
            <person name="Pitluck S."/>
            <person name="Woyke T."/>
            <person name="Zeytun A."/>
            <person name="Stein L.Y."/>
        </authorList>
    </citation>
    <scope>NUCLEOTIDE SEQUENCE [LARGE SCALE GENOMIC DNA]</scope>
    <source>
        <strain evidence="4 5">BG8</strain>
    </source>
</reference>